<proteinExistence type="predicted"/>
<accession>A0ABT5MEM0</accession>
<keyword evidence="2" id="KW-1185">Reference proteome</keyword>
<organism evidence="1 2">
    <name type="scientific">Curvibacter microcysteis</name>
    <dbReference type="NCBI Taxonomy" id="3026419"/>
    <lineage>
        <taxon>Bacteria</taxon>
        <taxon>Pseudomonadati</taxon>
        <taxon>Pseudomonadota</taxon>
        <taxon>Betaproteobacteria</taxon>
        <taxon>Burkholderiales</taxon>
        <taxon>Comamonadaceae</taxon>
        <taxon>Curvibacter</taxon>
    </lineage>
</organism>
<evidence type="ECO:0000313" key="1">
    <source>
        <dbReference type="EMBL" id="MDD0813541.1"/>
    </source>
</evidence>
<dbReference type="EMBL" id="JAQSIO010000001">
    <property type="protein sequence ID" value="MDD0813541.1"/>
    <property type="molecule type" value="Genomic_DNA"/>
</dbReference>
<evidence type="ECO:0008006" key="3">
    <source>
        <dbReference type="Google" id="ProtNLM"/>
    </source>
</evidence>
<protein>
    <recommendedName>
        <fullName evidence="3">Lipoprotein</fullName>
    </recommendedName>
</protein>
<comment type="caution">
    <text evidence="1">The sequence shown here is derived from an EMBL/GenBank/DDBJ whole genome shotgun (WGS) entry which is preliminary data.</text>
</comment>
<name>A0ABT5MEM0_9BURK</name>
<gene>
    <name evidence="1" type="ORF">PSQ39_02740</name>
</gene>
<evidence type="ECO:0000313" key="2">
    <source>
        <dbReference type="Proteomes" id="UP001528672"/>
    </source>
</evidence>
<dbReference type="Proteomes" id="UP001528672">
    <property type="component" value="Unassembled WGS sequence"/>
</dbReference>
<reference evidence="1 2" key="1">
    <citation type="submission" date="2023-02" db="EMBL/GenBank/DDBJ databases">
        <title>Bacterial whole genome sequence for Curvibacter sp. HBC28.</title>
        <authorList>
            <person name="Le V."/>
            <person name="Ko S.-R."/>
            <person name="Ahn C.-Y."/>
            <person name="Oh H.-M."/>
        </authorList>
    </citation>
    <scope>NUCLEOTIDE SEQUENCE [LARGE SCALE GENOMIC DNA]</scope>
    <source>
        <strain evidence="1 2">HBC28</strain>
    </source>
</reference>
<sequence>MMAADLPLWLRPALLATVWWLGACSAQADPMWQALGLIDARDPTQAVALAPLARPSAAGQWHYLPLTPAGIEAGPQCCVRVGTRPRPSDWMRHEAPLEGRAAKFTSAQPASGLVGLLLPPGTTVTPLPPSSLRLQWPGAAGAVRVHYCTSQEGLHVTLTTDKRPPQRRAYYVSLGMDVEPSCPPP</sequence>